<keyword evidence="1" id="KW-0732">Signal</keyword>
<dbReference type="RefSeq" id="WP_277832186.1">
    <property type="nucleotide sequence ID" value="NZ_JAAIVF010000002.1"/>
</dbReference>
<evidence type="ECO:0000313" key="3">
    <source>
        <dbReference type="Proteomes" id="UP001152755"/>
    </source>
</evidence>
<evidence type="ECO:0000313" key="2">
    <source>
        <dbReference type="EMBL" id="MDG3014265.1"/>
    </source>
</evidence>
<dbReference type="PROSITE" id="PS51257">
    <property type="entry name" value="PROKAR_LIPOPROTEIN"/>
    <property type="match status" value="1"/>
</dbReference>
<dbReference type="EMBL" id="JANRHA010000003">
    <property type="protein sequence ID" value="MDG3014265.1"/>
    <property type="molecule type" value="Genomic_DNA"/>
</dbReference>
<reference evidence="2" key="1">
    <citation type="submission" date="2022-08" db="EMBL/GenBank/DDBJ databases">
        <title>Genome analysis of Corynebacteriales strain.</title>
        <authorList>
            <person name="Lee S.D."/>
        </authorList>
    </citation>
    <scope>NUCLEOTIDE SEQUENCE</scope>
    <source>
        <strain evidence="2">D3-21</strain>
    </source>
</reference>
<name>A0A9X4LXN5_9ACTN</name>
<accession>A0A9X4LXN5</accession>
<feature type="signal peptide" evidence="1">
    <location>
        <begin position="1"/>
        <end position="25"/>
    </location>
</feature>
<dbReference type="Proteomes" id="UP001152755">
    <property type="component" value="Unassembled WGS sequence"/>
</dbReference>
<dbReference type="AlphaFoldDB" id="A0A9X4LXN5"/>
<keyword evidence="3" id="KW-1185">Reference proteome</keyword>
<sequence length="149" mass="14762">MQRTGGLAAIVVLAAVGLSACGGQAQPSATDTAGDCAAVKTIDANLAPVQQDLRSSVLAGGNPAQITKQQVADYRKMSTIVSDGAQQISDSARRDKAQQLAQTYTTIAGAIAGQPAPDGSGSQAQDLLGKLGAATAAVHSGCEQAAPTS</sequence>
<gene>
    <name evidence="2" type="ORF">NVS88_06810</name>
</gene>
<proteinExistence type="predicted"/>
<comment type="caution">
    <text evidence="2">The sequence shown here is derived from an EMBL/GenBank/DDBJ whole genome shotgun (WGS) entry which is preliminary data.</text>
</comment>
<evidence type="ECO:0000256" key="1">
    <source>
        <dbReference type="SAM" id="SignalP"/>
    </source>
</evidence>
<protein>
    <submittedName>
        <fullName evidence="2">Uncharacterized protein</fullName>
    </submittedName>
</protein>
<organism evidence="2 3">
    <name type="scientific">Speluncibacter jeojiensis</name>
    <dbReference type="NCBI Taxonomy" id="2710754"/>
    <lineage>
        <taxon>Bacteria</taxon>
        <taxon>Bacillati</taxon>
        <taxon>Actinomycetota</taxon>
        <taxon>Actinomycetes</taxon>
        <taxon>Mycobacteriales</taxon>
        <taxon>Speluncibacteraceae</taxon>
        <taxon>Speluncibacter</taxon>
    </lineage>
</organism>
<feature type="chain" id="PRO_5040818829" evidence="1">
    <location>
        <begin position="26"/>
        <end position="149"/>
    </location>
</feature>